<dbReference type="Proteomes" id="UP000669133">
    <property type="component" value="Unassembled WGS sequence"/>
</dbReference>
<dbReference type="GO" id="GO:0016020">
    <property type="term" value="C:membrane"/>
    <property type="evidence" value="ECO:0007669"/>
    <property type="project" value="UniProtKB-SubCell"/>
</dbReference>
<feature type="compositionally biased region" description="Low complexity" evidence="7">
    <location>
        <begin position="1534"/>
        <end position="1545"/>
    </location>
</feature>
<evidence type="ECO:0000256" key="6">
    <source>
        <dbReference type="ARBA" id="ARBA00023180"/>
    </source>
</evidence>
<sequence length="1586" mass="177912">MKYTSILLLLSSWLSIVCAFEPEISVTESDSISRLIRYFDDSSNILILRDRKAFISFDDGKSFEPVKGIEDKVVNIQFDPFVKSRAFILTMTKNHFVTNDAGKSWSKFTSDVYDFDGDGLASIPKLEFNAADPNLLLMSNYQCPDQKYDHRCQHVFHYTKDGFKSASKKLPMNAHVCRFSRATKESTIGNPQTIYCSENELNSHKHIVKSRFYKSDDFGKNIQGFNLAEAESGAILDIKVEENFMTVVMRNDKFNEKSKVDMYVSKDGKDFLKADLQVDVKYGVMSFHASSPSSLFLSTMSYGRGTSRASKLFRSDSLGLHFTEVLSNIASDVVLKVENIDGAWLADVQVESTEDSPKSLLDIIFGGGKSKDLVTKYSFNDGDDWIPLKSNSDGCKLEDDCSVHLWSFSELGGKGKFVTGPTPGILMGVGTEGKHLSHDFSEMKTFVSRDGGYSWTLALEEACVFSFADQGNVIIAMPYSGVKKTDPANYFYYSLNQGKDWEKMEVKDAVYILDFITSVDGSARKFLIHGIKPDFREGDDKELLYHIDFSKAYNGKTCKDSDFEEIYARQVPDNEQLCVYGHKEKFQRRKQDAECFVAKLFEDVHVYEEPCQCTERDFECALGFKQSEKGGGHCVPDPKIIAKLCESQSKSVLELYDKDKINGNLCDLKNKKLSDFATKEKLQCSDYTKPKDDPSGDTEGIKVTSNDFEGKLLQYAYVDSSDKAFADNIVMKTNEDSIWVSNNGGVDFVKAPIDDKILGFYIGLISGQVVLVSDNEVQYYSEDGAETFHKITTPNKFVPVVKKAVAFHKTDASKFLWLGGECDRGERNCKASAYVTTNSGESFKKILDDVVACDYVGPFFKKPAENLIFCTKIESDGKKSLYSIDGSKSAEKIYDDIVGYAPSDRYVVVAVVKDRALEAKVTVDGKIFADADFPKDLKVEPHQAYTVLDSSTGSIFMHVTTSSQSGFEYGSLLKSNSNGTYFVSSLEHVNRNEDGYVDFDRIDGLEGTILANIVANYKDGKGEKKLQTLISRNDGSEWDYLIPPTVDSKGNKYECNGKPLEKCALHLHGYTERADYRDTYSSGSAVGFLIGVGNVGEYLDDIASASTFLSTDGGITWKEVQQGVYQWEYGDQGTILTLIAATGETNKLLYSLDDGNSWNEYQFADKPVKILDLATVPTDTSRKFLIFAHHPKDTRDTLSYAIDFTEIYQRQCQLDLDHPDSDDYEYWSPSHPNTPDNCLFGHQSQYLRRAMGHNDCFIGAAPLSEGFKVTKNCPCTRRDYECDYNYYRDVKDNTCKLVAGMSSSDRKKDMCSKPGAFQYFDTTGYRKIPLSTCTGGKQYDTFSPHACPGKEQEFNEYYGREIKGGKLFFLSFIPLCIFLGATWFVYDRGVRRNGGFERLGQIRLNDQDFDEGFNPIEDNQVDVVVNKIVKGGVYAAAVVFATFKTIRKIDRKVLEKIGNVVFRRQVGARNYVSIPDDDEDDLFGDFDDNVDEELAHGARLSQEQFDRRDVFRDDDFEYDDDLEDLGSGGGRVEGGSSSNGGNKTGESNDDDKKSKASSDNERLFDIDDEDDHVDKVSSRDAESSSK</sequence>
<comment type="caution">
    <text evidence="11">The sequence shown here is derived from an EMBL/GenBank/DDBJ whole genome shotgun (WGS) entry which is preliminary data.</text>
</comment>
<dbReference type="GO" id="GO:0006896">
    <property type="term" value="P:Golgi to vacuole transport"/>
    <property type="evidence" value="ECO:0007669"/>
    <property type="project" value="TreeGrafter"/>
</dbReference>
<dbReference type="Gene3D" id="3.30.60.270">
    <property type="match status" value="2"/>
</dbReference>
<dbReference type="InterPro" id="IPR031778">
    <property type="entry name" value="Sortilin_N"/>
</dbReference>
<keyword evidence="4 8" id="KW-1133">Transmembrane helix</keyword>
<dbReference type="EMBL" id="JAEOAQ010000002">
    <property type="protein sequence ID" value="KAG5420742.1"/>
    <property type="molecule type" value="Genomic_DNA"/>
</dbReference>
<evidence type="ECO:0000256" key="1">
    <source>
        <dbReference type="ARBA" id="ARBA00004370"/>
    </source>
</evidence>
<accession>A0A8H8DCX0</accession>
<dbReference type="SMART" id="SM00602">
    <property type="entry name" value="VPS10"/>
    <property type="match status" value="2"/>
</dbReference>
<reference evidence="11 12" key="1">
    <citation type="submission" date="2020-12" db="EMBL/GenBank/DDBJ databases">
        <title>Effect of drift, selection, and recombination on the evolution of hybrid genomes in Candida yeast pathogens.</title>
        <authorList>
            <person name="Mixao V."/>
            <person name="Ksiezopolska E."/>
            <person name="Saus E."/>
            <person name="Boekhout T."/>
            <person name="Gacser A."/>
            <person name="Gabaldon T."/>
        </authorList>
    </citation>
    <scope>NUCLEOTIDE SEQUENCE [LARGE SCALE GENOMIC DNA]</scope>
    <source>
        <strain evidence="11 12">BP57</strain>
    </source>
</reference>
<keyword evidence="5 8" id="KW-0472">Membrane</keyword>
<keyword evidence="2 8" id="KW-0812">Transmembrane</keyword>
<evidence type="ECO:0000256" key="4">
    <source>
        <dbReference type="ARBA" id="ARBA00022989"/>
    </source>
</evidence>
<dbReference type="InterPro" id="IPR050310">
    <property type="entry name" value="VPS10-sortilin"/>
</dbReference>
<evidence type="ECO:0000313" key="11">
    <source>
        <dbReference type="EMBL" id="KAG5420742.1"/>
    </source>
</evidence>
<feature type="compositionally biased region" description="Basic and acidic residues" evidence="7">
    <location>
        <begin position="1572"/>
        <end position="1586"/>
    </location>
</feature>
<evidence type="ECO:0000313" key="12">
    <source>
        <dbReference type="Proteomes" id="UP000669133"/>
    </source>
</evidence>
<feature type="domain" description="VPS10" evidence="10">
    <location>
        <begin position="727"/>
        <end position="1352"/>
    </location>
</feature>
<dbReference type="InterPro" id="IPR006581">
    <property type="entry name" value="VPS10"/>
</dbReference>
<evidence type="ECO:0000256" key="5">
    <source>
        <dbReference type="ARBA" id="ARBA00023136"/>
    </source>
</evidence>
<evidence type="ECO:0000256" key="8">
    <source>
        <dbReference type="SAM" id="Phobius"/>
    </source>
</evidence>
<feature type="region of interest" description="Disordered" evidence="7">
    <location>
        <begin position="1521"/>
        <end position="1586"/>
    </location>
</feature>
<feature type="signal peptide" evidence="9">
    <location>
        <begin position="1"/>
        <end position="19"/>
    </location>
</feature>
<name>A0A8H8DCX0_9ASCO</name>
<evidence type="ECO:0000256" key="3">
    <source>
        <dbReference type="ARBA" id="ARBA00022737"/>
    </source>
</evidence>
<dbReference type="Pfam" id="PF15902">
    <property type="entry name" value="Sortilin-Vps10"/>
    <property type="match status" value="2"/>
</dbReference>
<feature type="chain" id="PRO_5034542500" evidence="9">
    <location>
        <begin position="20"/>
        <end position="1586"/>
    </location>
</feature>
<dbReference type="GO" id="GO:0005794">
    <property type="term" value="C:Golgi apparatus"/>
    <property type="evidence" value="ECO:0007669"/>
    <property type="project" value="TreeGrafter"/>
</dbReference>
<dbReference type="GeneID" id="93651252"/>
<organism evidence="11 12">
    <name type="scientific">Candida metapsilosis</name>
    <dbReference type="NCBI Taxonomy" id="273372"/>
    <lineage>
        <taxon>Eukaryota</taxon>
        <taxon>Fungi</taxon>
        <taxon>Dikarya</taxon>
        <taxon>Ascomycota</taxon>
        <taxon>Saccharomycotina</taxon>
        <taxon>Pichiomycetes</taxon>
        <taxon>Debaryomycetaceae</taxon>
        <taxon>Candida/Lodderomyces clade</taxon>
        <taxon>Candida</taxon>
    </lineage>
</organism>
<dbReference type="PANTHER" id="PTHR12106:SF27">
    <property type="entry name" value="SORTILIN-RELATED RECEPTOR"/>
    <property type="match status" value="1"/>
</dbReference>
<evidence type="ECO:0000256" key="9">
    <source>
        <dbReference type="SAM" id="SignalP"/>
    </source>
</evidence>
<dbReference type="Gene3D" id="2.130.10.10">
    <property type="entry name" value="YVTN repeat-like/Quinoprotein amine dehydrogenase"/>
    <property type="match status" value="2"/>
</dbReference>
<dbReference type="Pfam" id="PF15901">
    <property type="entry name" value="Sortilin_C"/>
    <property type="match status" value="2"/>
</dbReference>
<keyword evidence="3" id="KW-0677">Repeat</keyword>
<keyword evidence="12" id="KW-1185">Reference proteome</keyword>
<dbReference type="GO" id="GO:0006895">
    <property type="term" value="P:Golgi to endosome transport"/>
    <property type="evidence" value="ECO:0007669"/>
    <property type="project" value="TreeGrafter"/>
</dbReference>
<gene>
    <name evidence="11" type="ORF">I9W82_002623</name>
</gene>
<evidence type="ECO:0000256" key="7">
    <source>
        <dbReference type="SAM" id="MobiDB-lite"/>
    </source>
</evidence>
<dbReference type="InterPro" id="IPR015943">
    <property type="entry name" value="WD40/YVTN_repeat-like_dom_sf"/>
</dbReference>
<feature type="compositionally biased region" description="Basic and acidic residues" evidence="7">
    <location>
        <begin position="1550"/>
        <end position="1565"/>
    </location>
</feature>
<evidence type="ECO:0000256" key="2">
    <source>
        <dbReference type="ARBA" id="ARBA00022692"/>
    </source>
</evidence>
<dbReference type="GO" id="GO:0005829">
    <property type="term" value="C:cytosol"/>
    <property type="evidence" value="ECO:0007669"/>
    <property type="project" value="GOC"/>
</dbReference>
<dbReference type="RefSeq" id="XP_067549858.1">
    <property type="nucleotide sequence ID" value="XM_067691499.1"/>
</dbReference>
<dbReference type="OrthoDB" id="443634at2759"/>
<protein>
    <submittedName>
        <fullName evidence="11">VPS10</fullName>
    </submittedName>
</protein>
<feature type="transmembrane region" description="Helical" evidence="8">
    <location>
        <begin position="1367"/>
        <end position="1386"/>
    </location>
</feature>
<keyword evidence="9" id="KW-0732">Signal</keyword>
<keyword evidence="6" id="KW-0325">Glycoprotein</keyword>
<comment type="subcellular location">
    <subcellularLocation>
        <location evidence="1">Membrane</location>
    </subcellularLocation>
</comment>
<evidence type="ECO:0000259" key="10">
    <source>
        <dbReference type="SMART" id="SM00602"/>
    </source>
</evidence>
<dbReference type="InterPro" id="IPR031777">
    <property type="entry name" value="Sortilin_C"/>
</dbReference>
<dbReference type="FunFam" id="3.30.60.270:FF:000005">
    <property type="entry name" value="Sortilin"/>
    <property type="match status" value="1"/>
</dbReference>
<dbReference type="CDD" id="cd15482">
    <property type="entry name" value="Sialidase_non-viral"/>
    <property type="match status" value="1"/>
</dbReference>
<dbReference type="PANTHER" id="PTHR12106">
    <property type="entry name" value="SORTILIN RELATED"/>
    <property type="match status" value="1"/>
</dbReference>
<proteinExistence type="predicted"/>
<dbReference type="SUPFAM" id="SSF110296">
    <property type="entry name" value="Oligoxyloglucan reducing end-specific cellobiohydrolase"/>
    <property type="match status" value="3"/>
</dbReference>
<dbReference type="GO" id="GO:0006623">
    <property type="term" value="P:protein targeting to vacuole"/>
    <property type="evidence" value="ECO:0007669"/>
    <property type="project" value="TreeGrafter"/>
</dbReference>
<feature type="domain" description="VPS10" evidence="10">
    <location>
        <begin position="42"/>
        <end position="689"/>
    </location>
</feature>
<dbReference type="Gene3D" id="2.10.70.80">
    <property type="match status" value="2"/>
</dbReference>